<evidence type="ECO:0000313" key="5">
    <source>
        <dbReference type="EMBL" id="CAA9328947.1"/>
    </source>
</evidence>
<dbReference type="GO" id="GO:0016787">
    <property type="term" value="F:hydrolase activity"/>
    <property type="evidence" value="ECO:0007669"/>
    <property type="project" value="UniProtKB-KW"/>
</dbReference>
<accession>A0A6J4LF13</accession>
<dbReference type="InterPro" id="IPR053465">
    <property type="entry name" value="Sortase_Class_E"/>
</dbReference>
<evidence type="ECO:0000256" key="2">
    <source>
        <dbReference type="PIRSR" id="PIRSR605754-1"/>
    </source>
</evidence>
<dbReference type="InterPro" id="IPR023365">
    <property type="entry name" value="Sortase_dom-sf"/>
</dbReference>
<dbReference type="InterPro" id="IPR042003">
    <property type="entry name" value="Sortase_E"/>
</dbReference>
<keyword evidence="1" id="KW-0378">Hydrolase</keyword>
<dbReference type="NCBIfam" id="NF033747">
    <property type="entry name" value="class_E_sortase"/>
    <property type="match status" value="1"/>
</dbReference>
<feature type="compositionally biased region" description="Low complexity" evidence="3">
    <location>
        <begin position="59"/>
        <end position="80"/>
    </location>
</feature>
<reference evidence="5" key="1">
    <citation type="submission" date="2020-02" db="EMBL/GenBank/DDBJ databases">
        <authorList>
            <person name="Meier V. D."/>
        </authorList>
    </citation>
    <scope>NUCLEOTIDE SEQUENCE</scope>
    <source>
        <strain evidence="5">AVDCRST_MAG16</strain>
    </source>
</reference>
<dbReference type="EMBL" id="CADCUE010000101">
    <property type="protein sequence ID" value="CAA9328947.1"/>
    <property type="molecule type" value="Genomic_DNA"/>
</dbReference>
<keyword evidence="4" id="KW-0812">Transmembrane</keyword>
<dbReference type="NCBIfam" id="TIGR01076">
    <property type="entry name" value="sortase_fam"/>
    <property type="match status" value="1"/>
</dbReference>
<dbReference type="Gene3D" id="2.40.260.10">
    <property type="entry name" value="Sortase"/>
    <property type="match status" value="1"/>
</dbReference>
<evidence type="ECO:0000256" key="4">
    <source>
        <dbReference type="SAM" id="Phobius"/>
    </source>
</evidence>
<dbReference type="InterPro" id="IPR005754">
    <property type="entry name" value="Sortase"/>
</dbReference>
<keyword evidence="4" id="KW-0472">Membrane</keyword>
<evidence type="ECO:0000256" key="1">
    <source>
        <dbReference type="ARBA" id="ARBA00022801"/>
    </source>
</evidence>
<feature type="transmembrane region" description="Helical" evidence="4">
    <location>
        <begin position="12"/>
        <end position="34"/>
    </location>
</feature>
<feature type="active site" description="Proton donor/acceptor" evidence="2">
    <location>
        <position position="163"/>
    </location>
</feature>
<evidence type="ECO:0000256" key="3">
    <source>
        <dbReference type="SAM" id="MobiDB-lite"/>
    </source>
</evidence>
<keyword evidence="4" id="KW-1133">Transmembrane helix</keyword>
<proteinExistence type="predicted"/>
<feature type="active site" description="Acyl-thioester intermediate" evidence="2">
    <location>
        <position position="231"/>
    </location>
</feature>
<sequence>MSRPADVVRTLLRGLGQTLITLGVVVLLFCVYELKVTNLVTARAQDQLGDDLRQSWAEPSPAAAVSPTPVPSPASTAAAPPASPPPSAAAPSAAAPSAAPPPPPAPELGSGFAVLRIPRLGDWNDDPPVVVEGVRVADLKKGPGHIPGTAMPGQVGNLVVSGHRTTYGAPFERLDELRVGDAVVVETGDAWFTYRVTGSQIVAPTAVEVTYPVPGDARATPTRRLLTMTTCHPRYSARQRLIVSAELSATDAKSAGPPAALRGA</sequence>
<dbReference type="Pfam" id="PF04203">
    <property type="entry name" value="Sortase"/>
    <property type="match status" value="1"/>
</dbReference>
<organism evidence="5">
    <name type="scientific">uncultured Frankineae bacterium</name>
    <dbReference type="NCBI Taxonomy" id="437475"/>
    <lineage>
        <taxon>Bacteria</taxon>
        <taxon>Bacillati</taxon>
        <taxon>Actinomycetota</taxon>
        <taxon>Actinomycetes</taxon>
        <taxon>Frankiales</taxon>
        <taxon>environmental samples</taxon>
    </lineage>
</organism>
<dbReference type="SUPFAM" id="SSF63817">
    <property type="entry name" value="Sortase"/>
    <property type="match status" value="1"/>
</dbReference>
<feature type="region of interest" description="Disordered" evidence="3">
    <location>
        <begin position="55"/>
        <end position="107"/>
    </location>
</feature>
<gene>
    <name evidence="5" type="ORF">AVDCRST_MAG16-1192</name>
</gene>
<protein>
    <submittedName>
        <fullName evidence="5">Sortase family protein</fullName>
    </submittedName>
</protein>
<name>A0A6J4LF13_9ACTN</name>
<dbReference type="CDD" id="cd05830">
    <property type="entry name" value="Sortase_E"/>
    <property type="match status" value="1"/>
</dbReference>
<dbReference type="AlphaFoldDB" id="A0A6J4LF13"/>